<dbReference type="InterPro" id="IPR010980">
    <property type="entry name" value="Cyt_c/b562"/>
</dbReference>
<dbReference type="SUPFAM" id="SSF47175">
    <property type="entry name" value="Cytochromes"/>
    <property type="match status" value="1"/>
</dbReference>
<gene>
    <name evidence="2" type="ORF">KI809_01900</name>
</gene>
<dbReference type="Proteomes" id="UP000811899">
    <property type="component" value="Unassembled WGS sequence"/>
</dbReference>
<dbReference type="InterPro" id="IPR002321">
    <property type="entry name" value="Cyt_c_II"/>
</dbReference>
<dbReference type="Pfam" id="PF01322">
    <property type="entry name" value="Cytochrom_C_2"/>
    <property type="match status" value="1"/>
</dbReference>
<name>A0AAW4L331_9BACT</name>
<reference evidence="2 3" key="1">
    <citation type="submission" date="2021-05" db="EMBL/GenBank/DDBJ databases">
        <title>The draft genome of Geobacter pelophilus DSM 12255.</title>
        <authorList>
            <person name="Xu Z."/>
            <person name="Masuda Y."/>
            <person name="Itoh H."/>
            <person name="Senoo K."/>
        </authorList>
    </citation>
    <scope>NUCLEOTIDE SEQUENCE [LARGE SCALE GENOMIC DNA]</scope>
    <source>
        <strain evidence="2 3">DSM 12255</strain>
    </source>
</reference>
<dbReference type="Gene3D" id="1.20.120.10">
    <property type="entry name" value="Cytochrome c/b562"/>
    <property type="match status" value="1"/>
</dbReference>
<protein>
    <submittedName>
        <fullName evidence="2">Cytochrome c</fullName>
    </submittedName>
</protein>
<evidence type="ECO:0000313" key="3">
    <source>
        <dbReference type="Proteomes" id="UP000811899"/>
    </source>
</evidence>
<feature type="chain" id="PRO_5043543000" evidence="1">
    <location>
        <begin position="26"/>
        <end position="145"/>
    </location>
</feature>
<comment type="caution">
    <text evidence="2">The sequence shown here is derived from an EMBL/GenBank/DDBJ whole genome shotgun (WGS) entry which is preliminary data.</text>
</comment>
<dbReference type="EMBL" id="JAHCVJ010000001">
    <property type="protein sequence ID" value="MBT0663040.1"/>
    <property type="molecule type" value="Genomic_DNA"/>
</dbReference>
<accession>A0AAW4L331</accession>
<feature type="signal peptide" evidence="1">
    <location>
        <begin position="1"/>
        <end position="25"/>
    </location>
</feature>
<organism evidence="2 3">
    <name type="scientific">Geoanaerobacter pelophilus</name>
    <dbReference type="NCBI Taxonomy" id="60036"/>
    <lineage>
        <taxon>Bacteria</taxon>
        <taxon>Pseudomonadati</taxon>
        <taxon>Thermodesulfobacteriota</taxon>
        <taxon>Desulfuromonadia</taxon>
        <taxon>Geobacterales</taxon>
        <taxon>Geobacteraceae</taxon>
        <taxon>Geoanaerobacter</taxon>
    </lineage>
</organism>
<keyword evidence="3" id="KW-1185">Reference proteome</keyword>
<proteinExistence type="predicted"/>
<sequence>MKRTIVITVSCLALGLLSVAGSALAHGTEKHDKGKLADVQMKKLHTMMPLFSLVSAELEKAIEKRDSAAVELEAGKMLRAIPELKKSKPHKNVNQQKKFVELAESLELALTSTNVMAEKGDFAGARKAFKKVEETCAACHAKFRD</sequence>
<dbReference type="AlphaFoldDB" id="A0AAW4L331"/>
<evidence type="ECO:0000256" key="1">
    <source>
        <dbReference type="SAM" id="SignalP"/>
    </source>
</evidence>
<dbReference type="PROSITE" id="PS51009">
    <property type="entry name" value="CYTCII"/>
    <property type="match status" value="1"/>
</dbReference>
<dbReference type="GO" id="GO:0022900">
    <property type="term" value="P:electron transport chain"/>
    <property type="evidence" value="ECO:0007669"/>
    <property type="project" value="InterPro"/>
</dbReference>
<dbReference type="GO" id="GO:0005506">
    <property type="term" value="F:iron ion binding"/>
    <property type="evidence" value="ECO:0007669"/>
    <property type="project" value="InterPro"/>
</dbReference>
<evidence type="ECO:0000313" key="2">
    <source>
        <dbReference type="EMBL" id="MBT0663040.1"/>
    </source>
</evidence>
<dbReference type="GO" id="GO:0009055">
    <property type="term" value="F:electron transfer activity"/>
    <property type="evidence" value="ECO:0007669"/>
    <property type="project" value="InterPro"/>
</dbReference>
<keyword evidence="1" id="KW-0732">Signal</keyword>
<dbReference type="RefSeq" id="WP_214169817.1">
    <property type="nucleotide sequence ID" value="NZ_JAHCVJ010000001.1"/>
</dbReference>
<dbReference type="GO" id="GO:0020037">
    <property type="term" value="F:heme binding"/>
    <property type="evidence" value="ECO:0007669"/>
    <property type="project" value="InterPro"/>
</dbReference>